<dbReference type="EMBL" id="CADCVK010000303">
    <property type="protein sequence ID" value="CAA9489252.1"/>
    <property type="molecule type" value="Genomic_DNA"/>
</dbReference>
<dbReference type="AlphaFoldDB" id="A0A6J4SDY2"/>
<reference evidence="2" key="1">
    <citation type="submission" date="2020-02" db="EMBL/GenBank/DDBJ databases">
        <authorList>
            <person name="Meier V. D."/>
        </authorList>
    </citation>
    <scope>NUCLEOTIDE SEQUENCE</scope>
    <source>
        <strain evidence="2">AVDCRST_MAG12</strain>
    </source>
</reference>
<feature type="region of interest" description="Disordered" evidence="1">
    <location>
        <begin position="1"/>
        <end position="33"/>
    </location>
</feature>
<accession>A0A6J4SDY2</accession>
<evidence type="ECO:0000256" key="1">
    <source>
        <dbReference type="SAM" id="MobiDB-lite"/>
    </source>
</evidence>
<feature type="non-terminal residue" evidence="2">
    <location>
        <position position="1"/>
    </location>
</feature>
<gene>
    <name evidence="2" type="ORF">AVDCRST_MAG12-1997</name>
</gene>
<evidence type="ECO:0000313" key="2">
    <source>
        <dbReference type="EMBL" id="CAA9489252.1"/>
    </source>
</evidence>
<sequence length="33" mass="3762">DRRRRQRRPGPAARGRGRRDGPRRDGGGPPGRR</sequence>
<protein>
    <submittedName>
        <fullName evidence="2">Uncharacterized protein</fullName>
    </submittedName>
</protein>
<proteinExistence type="predicted"/>
<name>A0A6J4SDY2_9ACTN</name>
<organism evidence="2">
    <name type="scientific">uncultured Rubrobacteraceae bacterium</name>
    <dbReference type="NCBI Taxonomy" id="349277"/>
    <lineage>
        <taxon>Bacteria</taxon>
        <taxon>Bacillati</taxon>
        <taxon>Actinomycetota</taxon>
        <taxon>Rubrobacteria</taxon>
        <taxon>Rubrobacterales</taxon>
        <taxon>Rubrobacteraceae</taxon>
        <taxon>environmental samples</taxon>
    </lineage>
</organism>
<feature type="non-terminal residue" evidence="2">
    <location>
        <position position="33"/>
    </location>
</feature>